<sequence length="104" mass="11123">MLIDIKKDGDVVTLKMSSGEELIGVYSGEDNGSYTIDRPVCLNVGPKGTPALVPYLMTVSPDKARNLKFNKSLVVTMANTDKELADQYTSALSGIQLAPAGFKV</sequence>
<dbReference type="Gene3D" id="2.30.30.100">
    <property type="match status" value="1"/>
</dbReference>
<organism evidence="1">
    <name type="scientific">uncultured Caudovirales phage</name>
    <dbReference type="NCBI Taxonomy" id="2100421"/>
    <lineage>
        <taxon>Viruses</taxon>
        <taxon>Duplodnaviria</taxon>
        <taxon>Heunggongvirae</taxon>
        <taxon>Uroviricota</taxon>
        <taxon>Caudoviricetes</taxon>
        <taxon>Peduoviridae</taxon>
        <taxon>Maltschvirus</taxon>
        <taxon>Maltschvirus maltsch</taxon>
    </lineage>
</organism>
<gene>
    <name evidence="1" type="ORF">UFOVP71_90</name>
</gene>
<protein>
    <submittedName>
        <fullName evidence="1">Uncharacterized protein</fullName>
    </submittedName>
</protein>
<reference evidence="1" key="1">
    <citation type="submission" date="2020-05" db="EMBL/GenBank/DDBJ databases">
        <authorList>
            <person name="Chiriac C."/>
            <person name="Salcher M."/>
            <person name="Ghai R."/>
            <person name="Kavagutti S V."/>
        </authorList>
    </citation>
    <scope>NUCLEOTIDE SEQUENCE</scope>
</reference>
<accession>A0A6J5T9Q6</accession>
<evidence type="ECO:0000313" key="1">
    <source>
        <dbReference type="EMBL" id="CAB4241552.1"/>
    </source>
</evidence>
<proteinExistence type="predicted"/>
<name>A0A6J5T9Q6_9CAUD</name>
<dbReference type="EMBL" id="LR797824">
    <property type="protein sequence ID" value="CAB4241552.1"/>
    <property type="molecule type" value="Genomic_DNA"/>
</dbReference>